<gene>
    <name evidence="1" type="ORF">ADUPG1_009314</name>
</gene>
<comment type="caution">
    <text evidence="1">The sequence shown here is derived from an EMBL/GenBank/DDBJ whole genome shotgun (WGS) entry which is preliminary data.</text>
</comment>
<evidence type="ECO:0000313" key="2">
    <source>
        <dbReference type="Proteomes" id="UP001057375"/>
    </source>
</evidence>
<sequence length="98" mass="10690">MAPIVVKAKGGHRRDSLTESGIYVSWDIHEPLTQDKRFEIGRISFSPDCEIAKPLSSTTSASTGSILHIGTITRSMHSFVPTMTHISSTRGPDCDVFS</sequence>
<protein>
    <submittedName>
        <fullName evidence="1">Uncharacterized protein</fullName>
    </submittedName>
</protein>
<dbReference type="Proteomes" id="UP001057375">
    <property type="component" value="Unassembled WGS sequence"/>
</dbReference>
<name>A0ABQ5KV48_9EUKA</name>
<organism evidence="1 2">
    <name type="scientific">Aduncisulcus paluster</name>
    <dbReference type="NCBI Taxonomy" id="2918883"/>
    <lineage>
        <taxon>Eukaryota</taxon>
        <taxon>Metamonada</taxon>
        <taxon>Carpediemonas-like organisms</taxon>
        <taxon>Aduncisulcus</taxon>
    </lineage>
</organism>
<accession>A0ABQ5KV48</accession>
<evidence type="ECO:0000313" key="1">
    <source>
        <dbReference type="EMBL" id="GKT36330.1"/>
    </source>
</evidence>
<reference evidence="1" key="1">
    <citation type="submission" date="2022-03" db="EMBL/GenBank/DDBJ databases">
        <title>Draft genome sequence of Aduncisulcus paluster, a free-living microaerophilic Fornicata.</title>
        <authorList>
            <person name="Yuyama I."/>
            <person name="Kume K."/>
            <person name="Tamura T."/>
            <person name="Inagaki Y."/>
            <person name="Hashimoto T."/>
        </authorList>
    </citation>
    <scope>NUCLEOTIDE SEQUENCE</scope>
    <source>
        <strain evidence="1">NY0171</strain>
    </source>
</reference>
<keyword evidence="2" id="KW-1185">Reference proteome</keyword>
<proteinExistence type="predicted"/>
<dbReference type="EMBL" id="BQXS01011196">
    <property type="protein sequence ID" value="GKT36330.1"/>
    <property type="molecule type" value="Genomic_DNA"/>
</dbReference>